<dbReference type="EMBL" id="AJWZ01006841">
    <property type="protein sequence ID" value="EKC58621.1"/>
    <property type="molecule type" value="Genomic_DNA"/>
</dbReference>
<dbReference type="InterPro" id="IPR039426">
    <property type="entry name" value="TonB-dep_rcpt-like"/>
</dbReference>
<evidence type="ECO:0000313" key="3">
    <source>
        <dbReference type="EMBL" id="EKC58621.1"/>
    </source>
</evidence>
<dbReference type="InterPro" id="IPR037066">
    <property type="entry name" value="Plug_dom_sf"/>
</dbReference>
<dbReference type="SUPFAM" id="SSF49464">
    <property type="entry name" value="Carboxypeptidase regulatory domain-like"/>
    <property type="match status" value="1"/>
</dbReference>
<dbReference type="Pfam" id="PF07715">
    <property type="entry name" value="Plug"/>
    <property type="match status" value="1"/>
</dbReference>
<feature type="non-terminal residue" evidence="3">
    <location>
        <position position="268"/>
    </location>
</feature>
<dbReference type="InterPro" id="IPR008969">
    <property type="entry name" value="CarboxyPept-like_regulatory"/>
</dbReference>
<keyword evidence="1" id="KW-0732">Signal</keyword>
<gene>
    <name evidence="3" type="ORF">OBE_09913</name>
</gene>
<name>K1THB6_9ZZZZ</name>
<dbReference type="InterPro" id="IPR012910">
    <property type="entry name" value="Plug_dom"/>
</dbReference>
<reference evidence="3" key="1">
    <citation type="journal article" date="2013" name="Environ. Microbiol.">
        <title>Microbiota from the distal guts of lean and obese adolescents exhibit partial functional redundancy besides clear differences in community structure.</title>
        <authorList>
            <person name="Ferrer M."/>
            <person name="Ruiz A."/>
            <person name="Lanza F."/>
            <person name="Haange S.B."/>
            <person name="Oberbach A."/>
            <person name="Till H."/>
            <person name="Bargiela R."/>
            <person name="Campoy C."/>
            <person name="Segura M.T."/>
            <person name="Richter M."/>
            <person name="von Bergen M."/>
            <person name="Seifert J."/>
            <person name="Suarez A."/>
        </authorList>
    </citation>
    <scope>NUCLEOTIDE SEQUENCE</scope>
</reference>
<organism evidence="3">
    <name type="scientific">human gut metagenome</name>
    <dbReference type="NCBI Taxonomy" id="408170"/>
    <lineage>
        <taxon>unclassified sequences</taxon>
        <taxon>metagenomes</taxon>
        <taxon>organismal metagenomes</taxon>
    </lineage>
</organism>
<dbReference type="PANTHER" id="PTHR30069:SF29">
    <property type="entry name" value="HEMOGLOBIN AND HEMOGLOBIN-HAPTOGLOBIN-BINDING PROTEIN 1-RELATED"/>
    <property type="match status" value="1"/>
</dbReference>
<dbReference type="AlphaFoldDB" id="K1THB6"/>
<protein>
    <submittedName>
        <fullName evidence="3">TonB-dependent outer membrane receptor protein</fullName>
    </submittedName>
</protein>
<dbReference type="GO" id="GO:0044718">
    <property type="term" value="P:siderophore transmembrane transport"/>
    <property type="evidence" value="ECO:0007669"/>
    <property type="project" value="TreeGrafter"/>
</dbReference>
<dbReference type="Gene3D" id="2.170.130.10">
    <property type="entry name" value="TonB-dependent receptor, plug domain"/>
    <property type="match status" value="1"/>
</dbReference>
<comment type="caution">
    <text evidence="3">The sequence shown here is derived from an EMBL/GenBank/DDBJ whole genome shotgun (WGS) entry which is preliminary data.</text>
</comment>
<dbReference type="PROSITE" id="PS52016">
    <property type="entry name" value="TONB_DEPENDENT_REC_3"/>
    <property type="match status" value="1"/>
</dbReference>
<sequence>MNAQAQRKVKLKVLEKGTEQPVIAATVVYADNEALQNLQGSVTNVDGLAELKIPSKKTYYYKISYVGFVPATGKIEATETEKTVYLEEDHLGLNEVVVTGSRTARPIKMSPVTTQVLGGKQLVEAGYSNLQQALQQETPGLNIQKVGFGNEISMQGLDARHVLFLMDGERMTGDMAGNLDYERFNLHAIDRIEIVKGASSTLYGSRAAGAVINLITKKTTKPLSIDAGVRYGQMNERNYKNPQPKDFLYMFEKNADRPNLQGWVSAGF</sequence>
<keyword evidence="3" id="KW-0675">Receptor</keyword>
<dbReference type="PANTHER" id="PTHR30069">
    <property type="entry name" value="TONB-DEPENDENT OUTER MEMBRANE RECEPTOR"/>
    <property type="match status" value="1"/>
</dbReference>
<evidence type="ECO:0000256" key="1">
    <source>
        <dbReference type="ARBA" id="ARBA00022729"/>
    </source>
</evidence>
<dbReference type="SUPFAM" id="SSF56935">
    <property type="entry name" value="Porins"/>
    <property type="match status" value="1"/>
</dbReference>
<dbReference type="GO" id="GO:0015344">
    <property type="term" value="F:siderophore uptake transmembrane transporter activity"/>
    <property type="evidence" value="ECO:0007669"/>
    <property type="project" value="TreeGrafter"/>
</dbReference>
<feature type="domain" description="TonB-dependent receptor plug" evidence="2">
    <location>
        <begin position="108"/>
        <end position="211"/>
    </location>
</feature>
<dbReference type="Pfam" id="PF13715">
    <property type="entry name" value="CarbopepD_reg_2"/>
    <property type="match status" value="1"/>
</dbReference>
<evidence type="ECO:0000259" key="2">
    <source>
        <dbReference type="Pfam" id="PF07715"/>
    </source>
</evidence>
<accession>K1THB6</accession>
<proteinExistence type="predicted"/>
<dbReference type="GO" id="GO:0009279">
    <property type="term" value="C:cell outer membrane"/>
    <property type="evidence" value="ECO:0007669"/>
    <property type="project" value="TreeGrafter"/>
</dbReference>